<reference evidence="2" key="1">
    <citation type="journal article" date="2014" name="Front. Microbiol.">
        <title>High frequency of phylogenetically diverse reductive dehalogenase-homologous genes in deep subseafloor sedimentary metagenomes.</title>
        <authorList>
            <person name="Kawai M."/>
            <person name="Futagami T."/>
            <person name="Toyoda A."/>
            <person name="Takaki Y."/>
            <person name="Nishi S."/>
            <person name="Hori S."/>
            <person name="Arai W."/>
            <person name="Tsubouchi T."/>
            <person name="Morono Y."/>
            <person name="Uchiyama I."/>
            <person name="Ito T."/>
            <person name="Fujiyama A."/>
            <person name="Inagaki F."/>
            <person name="Takami H."/>
        </authorList>
    </citation>
    <scope>NUCLEOTIDE SEQUENCE</scope>
    <source>
        <strain evidence="2">Expedition CK06-06</strain>
    </source>
</reference>
<evidence type="ECO:0000313" key="2">
    <source>
        <dbReference type="EMBL" id="GAI85184.1"/>
    </source>
</evidence>
<proteinExistence type="predicted"/>
<gene>
    <name evidence="2" type="ORF">S12H4_23578</name>
</gene>
<keyword evidence="1" id="KW-0812">Transmembrane</keyword>
<feature type="transmembrane region" description="Helical" evidence="1">
    <location>
        <begin position="38"/>
        <end position="56"/>
    </location>
</feature>
<protein>
    <submittedName>
        <fullName evidence="2">Uncharacterized protein</fullName>
    </submittedName>
</protein>
<name>X1TYQ4_9ZZZZ</name>
<organism evidence="2">
    <name type="scientific">marine sediment metagenome</name>
    <dbReference type="NCBI Taxonomy" id="412755"/>
    <lineage>
        <taxon>unclassified sequences</taxon>
        <taxon>metagenomes</taxon>
        <taxon>ecological metagenomes</taxon>
    </lineage>
</organism>
<dbReference type="AlphaFoldDB" id="X1TYQ4"/>
<sequence>GRFVLNFILLPLMVLVIPILFVYLALKTFGVLRRSYALNAIGFFIYFFGRITQGLMETLGFYHVRAILSPLLILLSLLIIVIANHYEQLK</sequence>
<comment type="caution">
    <text evidence="2">The sequence shown here is derived from an EMBL/GenBank/DDBJ whole genome shotgun (WGS) entry which is preliminary data.</text>
</comment>
<feature type="transmembrane region" description="Helical" evidence="1">
    <location>
        <begin position="6"/>
        <end position="26"/>
    </location>
</feature>
<accession>X1TYQ4</accession>
<keyword evidence="1" id="KW-0472">Membrane</keyword>
<feature type="non-terminal residue" evidence="2">
    <location>
        <position position="1"/>
    </location>
</feature>
<feature type="transmembrane region" description="Helical" evidence="1">
    <location>
        <begin position="62"/>
        <end position="83"/>
    </location>
</feature>
<keyword evidence="1" id="KW-1133">Transmembrane helix</keyword>
<evidence type="ECO:0000256" key="1">
    <source>
        <dbReference type="SAM" id="Phobius"/>
    </source>
</evidence>
<dbReference type="EMBL" id="BARW01012558">
    <property type="protein sequence ID" value="GAI85184.1"/>
    <property type="molecule type" value="Genomic_DNA"/>
</dbReference>